<evidence type="ECO:0000256" key="1">
    <source>
        <dbReference type="SAM" id="MobiDB-lite"/>
    </source>
</evidence>
<dbReference type="Pfam" id="PF13751">
    <property type="entry name" value="DDE_Tnp_1_6"/>
    <property type="match status" value="1"/>
</dbReference>
<dbReference type="InterPro" id="IPR047629">
    <property type="entry name" value="IS1182_transpos"/>
</dbReference>
<dbReference type="EMBL" id="CYXT01000034">
    <property type="protein sequence ID" value="CUN17403.1"/>
    <property type="molecule type" value="Genomic_DNA"/>
</dbReference>
<organism evidence="4 5">
    <name type="scientific">Anaerostipes hadrus</name>
    <dbReference type="NCBI Taxonomy" id="649756"/>
    <lineage>
        <taxon>Bacteria</taxon>
        <taxon>Bacillati</taxon>
        <taxon>Bacillota</taxon>
        <taxon>Clostridia</taxon>
        <taxon>Lachnospirales</taxon>
        <taxon>Lachnospiraceae</taxon>
        <taxon>Anaerostipes</taxon>
    </lineage>
</organism>
<accession>A0A173UQS0</accession>
<feature type="compositionally biased region" description="Basic and acidic residues" evidence="1">
    <location>
        <begin position="184"/>
        <end position="194"/>
    </location>
</feature>
<dbReference type="PANTHER" id="PTHR33408:SF2">
    <property type="entry name" value="TRANSPOSASE DDE DOMAIN-CONTAINING PROTEIN"/>
    <property type="match status" value="1"/>
</dbReference>
<feature type="region of interest" description="Disordered" evidence="1">
    <location>
        <begin position="184"/>
        <end position="233"/>
    </location>
</feature>
<dbReference type="RefSeq" id="WP_055259819.1">
    <property type="nucleotide sequence ID" value="NZ_CYXT01000034.1"/>
</dbReference>
<dbReference type="Proteomes" id="UP000095598">
    <property type="component" value="Unassembled WGS sequence"/>
</dbReference>
<sequence length="503" mass="59543">MMTKNADKKREQMMMFSMDSMVPQDHMLRLIDKAINWNFIYDLVEDKYCQNNGRPSMDPVMLIKIPFIQYLYGIKSMRQTIREIEVNVAYRWFLGLDMLDPVPHFSTFGKNYSRRFKDTDLFEQIFSKILEECMKYKLINTDEIFVDATHVKACANSKKMRKRVAHEQALWYEDELQKEINEDRQAHGKKPLKDKNKKNPPTPPTSRNDQHNELEQIPDDIKTKKSSITDPESGWFRKGEHKHVFAYAVETACDEHGWVLGYSVHPGNEHDSRTFQTIYEKVKSFEPEMIVADAGYKTPAIARQLLKDRIEPLFPYKRPMTKKGFFKKYEYVYDEYYDCYICPENQILRYSTTNRDGYREYKSCGYQCEKCPQISKCTESKNHVKVITRHVWEKYIEKAEDIRHVRGNKAIYQKRKETIERIFGTAKEHHGFRYTQYIGKARMEMKAGLTFACMNLKKLARFLGKNGLLNEQKRRFLRNFWIQFNFKGKNGAGMIPAPSLSTV</sequence>
<protein>
    <submittedName>
        <fullName evidence="4">Transposase</fullName>
    </submittedName>
</protein>
<name>A0A173UQS0_ANAHA</name>
<proteinExistence type="predicted"/>
<reference evidence="4 5" key="1">
    <citation type="submission" date="2015-09" db="EMBL/GenBank/DDBJ databases">
        <authorList>
            <consortium name="Pathogen Informatics"/>
        </authorList>
    </citation>
    <scope>NUCLEOTIDE SEQUENCE [LARGE SCALE GENOMIC DNA]</scope>
    <source>
        <strain evidence="4 5">2789STDY5608868</strain>
    </source>
</reference>
<dbReference type="InterPro" id="IPR025668">
    <property type="entry name" value="Tnp_DDE_dom"/>
</dbReference>
<dbReference type="InterPro" id="IPR008490">
    <property type="entry name" value="Transposase_InsH_N"/>
</dbReference>
<feature type="compositionally biased region" description="Basic and acidic residues" evidence="1">
    <location>
        <begin position="208"/>
        <end position="223"/>
    </location>
</feature>
<evidence type="ECO:0000259" key="2">
    <source>
        <dbReference type="Pfam" id="PF05598"/>
    </source>
</evidence>
<evidence type="ECO:0000313" key="5">
    <source>
        <dbReference type="Proteomes" id="UP000095598"/>
    </source>
</evidence>
<dbReference type="NCBIfam" id="NF033551">
    <property type="entry name" value="transpos_IS1182"/>
    <property type="match status" value="1"/>
</dbReference>
<dbReference type="PANTHER" id="PTHR33408">
    <property type="entry name" value="TRANSPOSASE"/>
    <property type="match status" value="1"/>
</dbReference>
<dbReference type="AlphaFoldDB" id="A0A173UQS0"/>
<dbReference type="Pfam" id="PF05598">
    <property type="entry name" value="DUF772"/>
    <property type="match status" value="1"/>
</dbReference>
<gene>
    <name evidence="4" type="ORF">ERS852425_03102</name>
</gene>
<evidence type="ECO:0000313" key="4">
    <source>
        <dbReference type="EMBL" id="CUN17403.1"/>
    </source>
</evidence>
<feature type="domain" description="Transposase InsH N-terminal" evidence="2">
    <location>
        <begin position="17"/>
        <end position="114"/>
    </location>
</feature>
<feature type="domain" description="Transposase DDE" evidence="3">
    <location>
        <begin position="341"/>
        <end position="460"/>
    </location>
</feature>
<evidence type="ECO:0000259" key="3">
    <source>
        <dbReference type="Pfam" id="PF13751"/>
    </source>
</evidence>